<comment type="caution">
    <text evidence="2">The sequence shown here is derived from an EMBL/GenBank/DDBJ whole genome shotgun (WGS) entry which is preliminary data.</text>
</comment>
<dbReference type="RefSeq" id="WP_119016754.1">
    <property type="nucleotide sequence ID" value="NZ_QXEV01000025.1"/>
</dbReference>
<dbReference type="EMBL" id="QXEV01000025">
    <property type="protein sequence ID" value="RIA65022.1"/>
    <property type="molecule type" value="Genomic_DNA"/>
</dbReference>
<feature type="transmembrane region" description="Helical" evidence="1">
    <location>
        <begin position="43"/>
        <end position="62"/>
    </location>
</feature>
<evidence type="ECO:0000256" key="1">
    <source>
        <dbReference type="SAM" id="Phobius"/>
    </source>
</evidence>
<organism evidence="2 3">
    <name type="scientific">Anaeroplasma bactoclasticum</name>
    <dbReference type="NCBI Taxonomy" id="2088"/>
    <lineage>
        <taxon>Bacteria</taxon>
        <taxon>Bacillati</taxon>
        <taxon>Mycoplasmatota</taxon>
        <taxon>Mollicutes</taxon>
        <taxon>Anaeroplasmatales</taxon>
        <taxon>Anaeroplasmataceae</taxon>
        <taxon>Anaeroplasma</taxon>
    </lineage>
</organism>
<evidence type="ECO:0000313" key="2">
    <source>
        <dbReference type="EMBL" id="RIA65022.1"/>
    </source>
</evidence>
<protein>
    <submittedName>
        <fullName evidence="2">Uncharacterized protein</fullName>
    </submittedName>
</protein>
<keyword evidence="1" id="KW-0812">Transmembrane</keyword>
<sequence length="148" mass="17347">MENLRKITKIKLGVMLSSMTLPIAIVIVMAVGRFEFSKESIFFYWSPLPYIICALVEAYLTYKNYRYVKILRDDEYADYYLIKKNDERNKMIRLHTNALVHKIFIYVLAVVLVFTAFLDKSYFIMAGGIALAFLVIHVAVSIYYNKKF</sequence>
<dbReference type="InParanoid" id="A0A397QVE8"/>
<keyword evidence="3" id="KW-1185">Reference proteome</keyword>
<feature type="transmembrane region" description="Helical" evidence="1">
    <location>
        <begin position="98"/>
        <end position="117"/>
    </location>
</feature>
<feature type="transmembrane region" description="Helical" evidence="1">
    <location>
        <begin position="12"/>
        <end position="31"/>
    </location>
</feature>
<gene>
    <name evidence="2" type="ORF">EI71_01665</name>
</gene>
<proteinExistence type="predicted"/>
<dbReference type="AlphaFoldDB" id="A0A397QVE8"/>
<feature type="transmembrane region" description="Helical" evidence="1">
    <location>
        <begin position="123"/>
        <end position="144"/>
    </location>
</feature>
<keyword evidence="1" id="KW-0472">Membrane</keyword>
<evidence type="ECO:0000313" key="3">
    <source>
        <dbReference type="Proteomes" id="UP000266506"/>
    </source>
</evidence>
<dbReference type="Proteomes" id="UP000266506">
    <property type="component" value="Unassembled WGS sequence"/>
</dbReference>
<accession>A0A397QVE8</accession>
<name>A0A397QVE8_9MOLU</name>
<keyword evidence="1" id="KW-1133">Transmembrane helix</keyword>
<reference evidence="2 3" key="1">
    <citation type="submission" date="2018-08" db="EMBL/GenBank/DDBJ databases">
        <title>Genomic Encyclopedia of Archaeal and Bacterial Type Strains, Phase II (KMG-II): from individual species to whole genera.</title>
        <authorList>
            <person name="Goeker M."/>
        </authorList>
    </citation>
    <scope>NUCLEOTIDE SEQUENCE [LARGE SCALE GENOMIC DNA]</scope>
    <source>
        <strain evidence="2 3">ATCC 27112</strain>
    </source>
</reference>